<protein>
    <submittedName>
        <fullName evidence="2">Uncharacterized protein</fullName>
    </submittedName>
</protein>
<accession>A0ABS5C2Z9</accession>
<dbReference type="Proteomes" id="UP000676565">
    <property type="component" value="Unassembled WGS sequence"/>
</dbReference>
<evidence type="ECO:0000256" key="1">
    <source>
        <dbReference type="SAM" id="SignalP"/>
    </source>
</evidence>
<gene>
    <name evidence="2" type="ORF">J8F10_34420</name>
</gene>
<proteinExistence type="predicted"/>
<dbReference type="RefSeq" id="WP_210661621.1">
    <property type="nucleotide sequence ID" value="NZ_JAGKQQ010000001.1"/>
</dbReference>
<sequence>MGFKGYRWLGAVVTGTNLFVAAHAAQPPRPAAPPFDTTGLAKAKQQAAEREAEGVVAGAFQGAEQQVARSNRPKAVEILNNAKQNLQLTASISDATRDRLSKAIEAKIAAVEGRPVANPALNPNPGAKLDPKSPEVLAAQKLAEEKAVSEFKDVVAGIKTVYQAQDAGRTAEANAEIARLKKLYPGNPSVMALGQNGVMKTRIEDAIAIQVQLADRWVKNQQNITKSSFPAINDIEFPANWKQITERRLKDTAIQLTAKEKQIIEALDKPIKVDFRERPFEEALQDLSTMLGQELFIDKKSVADLELNLSKGASLQANGLSGRTVLRAILAAQGLTFVVKDEVIQIVTVERSRSLLTTRVYYLGDLVQGVGPFGDLQWGPNLNAQQTAANAEAIVAMIRKSIDPLSWNGETHGPGSITFHYPSMSIIVRASAEVHYTMGRALKR</sequence>
<evidence type="ECO:0000313" key="2">
    <source>
        <dbReference type="EMBL" id="MBP3960352.1"/>
    </source>
</evidence>
<evidence type="ECO:0000313" key="3">
    <source>
        <dbReference type="Proteomes" id="UP000676565"/>
    </source>
</evidence>
<keyword evidence="1" id="KW-0732">Signal</keyword>
<comment type="caution">
    <text evidence="2">The sequence shown here is derived from an EMBL/GenBank/DDBJ whole genome shotgun (WGS) entry which is preliminary data.</text>
</comment>
<organism evidence="2 3">
    <name type="scientific">Gemmata palustris</name>
    <dbReference type="NCBI Taxonomy" id="2822762"/>
    <lineage>
        <taxon>Bacteria</taxon>
        <taxon>Pseudomonadati</taxon>
        <taxon>Planctomycetota</taxon>
        <taxon>Planctomycetia</taxon>
        <taxon>Gemmatales</taxon>
        <taxon>Gemmataceae</taxon>
        <taxon>Gemmata</taxon>
    </lineage>
</organism>
<feature type="chain" id="PRO_5046150151" evidence="1">
    <location>
        <begin position="25"/>
        <end position="444"/>
    </location>
</feature>
<reference evidence="2 3" key="1">
    <citation type="submission" date="2021-04" db="EMBL/GenBank/DDBJ databases">
        <authorList>
            <person name="Ivanova A."/>
        </authorList>
    </citation>
    <scope>NUCLEOTIDE SEQUENCE [LARGE SCALE GENOMIC DNA]</scope>
    <source>
        <strain evidence="2 3">G18</strain>
    </source>
</reference>
<dbReference type="EMBL" id="JAGKQQ010000001">
    <property type="protein sequence ID" value="MBP3960352.1"/>
    <property type="molecule type" value="Genomic_DNA"/>
</dbReference>
<keyword evidence="3" id="KW-1185">Reference proteome</keyword>
<name>A0ABS5C2Z9_9BACT</name>
<feature type="signal peptide" evidence="1">
    <location>
        <begin position="1"/>
        <end position="24"/>
    </location>
</feature>